<evidence type="ECO:0000256" key="7">
    <source>
        <dbReference type="ARBA" id="ARBA00023136"/>
    </source>
</evidence>
<feature type="transmembrane region" description="Helical" evidence="9">
    <location>
        <begin position="204"/>
        <end position="223"/>
    </location>
</feature>
<dbReference type="AlphaFoldDB" id="A0A5J5KZB9"/>
<comment type="similarity">
    <text evidence="2">Belongs to the arsenical resistance-3 (ACR3) (TC 2.A.59) family.</text>
</comment>
<name>A0A5J5KZB9_9MICC</name>
<evidence type="ECO:0000256" key="1">
    <source>
        <dbReference type="ARBA" id="ARBA00004651"/>
    </source>
</evidence>
<evidence type="ECO:0000256" key="9">
    <source>
        <dbReference type="SAM" id="Phobius"/>
    </source>
</evidence>
<reference evidence="10 11" key="1">
    <citation type="submission" date="2019-05" db="EMBL/GenBank/DDBJ databases">
        <title>Kocuria coralli sp. nov., a novel actinobacterium isolated from coral reef seawater.</title>
        <authorList>
            <person name="Li J."/>
        </authorList>
    </citation>
    <scope>NUCLEOTIDE SEQUENCE [LARGE SCALE GENOMIC DNA]</scope>
    <source>
        <strain evidence="10 11">SCSIO 13007</strain>
    </source>
</reference>
<dbReference type="Proteomes" id="UP000325957">
    <property type="component" value="Unassembled WGS sequence"/>
</dbReference>
<dbReference type="InterPro" id="IPR002657">
    <property type="entry name" value="BilAc:Na_symport/Acr3"/>
</dbReference>
<dbReference type="Pfam" id="PF01758">
    <property type="entry name" value="SBF"/>
    <property type="match status" value="1"/>
</dbReference>
<dbReference type="GO" id="GO:0015297">
    <property type="term" value="F:antiporter activity"/>
    <property type="evidence" value="ECO:0007669"/>
    <property type="project" value="InterPro"/>
</dbReference>
<dbReference type="GO" id="GO:0005886">
    <property type="term" value="C:plasma membrane"/>
    <property type="evidence" value="ECO:0007669"/>
    <property type="project" value="UniProtKB-SubCell"/>
</dbReference>
<keyword evidence="5 9" id="KW-0812">Transmembrane</keyword>
<dbReference type="GO" id="GO:0015105">
    <property type="term" value="F:arsenite transmembrane transporter activity"/>
    <property type="evidence" value="ECO:0007669"/>
    <property type="project" value="TreeGrafter"/>
</dbReference>
<dbReference type="GO" id="GO:0015104">
    <property type="term" value="F:antimonite transmembrane transporter activity"/>
    <property type="evidence" value="ECO:0007669"/>
    <property type="project" value="TreeGrafter"/>
</dbReference>
<feature type="transmembrane region" description="Helical" evidence="9">
    <location>
        <begin position="243"/>
        <end position="264"/>
    </location>
</feature>
<dbReference type="PANTHER" id="PTHR43057:SF1">
    <property type="entry name" value="ARSENICAL-RESISTANCE PROTEIN 3"/>
    <property type="match status" value="1"/>
</dbReference>
<dbReference type="InterPro" id="IPR004706">
    <property type="entry name" value="Arsenical-R_Acr3"/>
</dbReference>
<keyword evidence="11" id="KW-1185">Reference proteome</keyword>
<evidence type="ECO:0000256" key="8">
    <source>
        <dbReference type="SAM" id="MobiDB-lite"/>
    </source>
</evidence>
<evidence type="ECO:0000313" key="11">
    <source>
        <dbReference type="Proteomes" id="UP000325957"/>
    </source>
</evidence>
<evidence type="ECO:0000256" key="6">
    <source>
        <dbReference type="ARBA" id="ARBA00022989"/>
    </source>
</evidence>
<dbReference type="PANTHER" id="PTHR43057">
    <property type="entry name" value="ARSENITE EFFLUX TRANSPORTER"/>
    <property type="match status" value="1"/>
</dbReference>
<accession>A0A5J5KZB9</accession>
<dbReference type="Gene3D" id="1.20.1530.20">
    <property type="match status" value="1"/>
</dbReference>
<sequence length="360" mass="37884">MSRLPCRDGSAAHGLRSRQRNPVQREGQCNEKDGVQLTATAHRTVQWLEKHQVALYLAAMGAGVLLGLTLPAAAPLMEAAINPAIAIMLWSTFLAIPLTHLARGFRDVRFLGILLALNFVAVPLVVWVLTRPLADQPALLVGVLLVLLVPCIDWVIVFTGLAGGDGARMTAASPVLMVAQMVLLAPLLLLIGGPGLVVDVDHGPFVEALFLLLLLPLAAAAAVQTGASRSRAVARVQAAGQGLMVPALMLVLVVVTASQVHAVGSRAGELIRTVPVFVAFVVVMTAIAAVTVRATRLPTATGRAVVFSAVARNSLVVLPFALALPERYDLAPLVVLTQTLVELVAMVILLRVVPLAIPTR</sequence>
<keyword evidence="4" id="KW-1003">Cell membrane</keyword>
<evidence type="ECO:0000256" key="5">
    <source>
        <dbReference type="ARBA" id="ARBA00022692"/>
    </source>
</evidence>
<proteinExistence type="inferred from homology"/>
<organism evidence="10 11">
    <name type="scientific">Kocuria coralli</name>
    <dbReference type="NCBI Taxonomy" id="1461025"/>
    <lineage>
        <taxon>Bacteria</taxon>
        <taxon>Bacillati</taxon>
        <taxon>Actinomycetota</taxon>
        <taxon>Actinomycetes</taxon>
        <taxon>Micrococcales</taxon>
        <taxon>Micrococcaceae</taxon>
        <taxon>Kocuria</taxon>
    </lineage>
</organism>
<feature type="transmembrane region" description="Helical" evidence="9">
    <location>
        <begin position="110"/>
        <end position="129"/>
    </location>
</feature>
<feature type="transmembrane region" description="Helical" evidence="9">
    <location>
        <begin position="80"/>
        <end position="98"/>
    </location>
</feature>
<feature type="transmembrane region" description="Helical" evidence="9">
    <location>
        <begin position="330"/>
        <end position="353"/>
    </location>
</feature>
<dbReference type="EMBL" id="SZWF01000007">
    <property type="protein sequence ID" value="KAA9394255.1"/>
    <property type="molecule type" value="Genomic_DNA"/>
</dbReference>
<protein>
    <submittedName>
        <fullName evidence="10">Arsenic resistance protein</fullName>
    </submittedName>
</protein>
<feature type="transmembrane region" description="Helical" evidence="9">
    <location>
        <begin position="304"/>
        <end position="324"/>
    </location>
</feature>
<feature type="transmembrane region" description="Helical" evidence="9">
    <location>
        <begin position="175"/>
        <end position="198"/>
    </location>
</feature>
<evidence type="ECO:0000256" key="2">
    <source>
        <dbReference type="ARBA" id="ARBA00010110"/>
    </source>
</evidence>
<keyword evidence="6 9" id="KW-1133">Transmembrane helix</keyword>
<feature type="transmembrane region" description="Helical" evidence="9">
    <location>
        <begin position="141"/>
        <end position="163"/>
    </location>
</feature>
<evidence type="ECO:0000313" key="10">
    <source>
        <dbReference type="EMBL" id="KAA9394255.1"/>
    </source>
</evidence>
<comment type="subcellular location">
    <subcellularLocation>
        <location evidence="1">Cell membrane</location>
        <topology evidence="1">Multi-pass membrane protein</topology>
    </subcellularLocation>
</comment>
<keyword evidence="3" id="KW-0813">Transport</keyword>
<gene>
    <name evidence="10" type="ORF">FCK90_07165</name>
</gene>
<dbReference type="InterPro" id="IPR038770">
    <property type="entry name" value="Na+/solute_symporter_sf"/>
</dbReference>
<feature type="region of interest" description="Disordered" evidence="8">
    <location>
        <begin position="1"/>
        <end position="29"/>
    </location>
</feature>
<dbReference type="OrthoDB" id="3254016at2"/>
<evidence type="ECO:0000256" key="3">
    <source>
        <dbReference type="ARBA" id="ARBA00022448"/>
    </source>
</evidence>
<keyword evidence="7 9" id="KW-0472">Membrane</keyword>
<comment type="caution">
    <text evidence="10">The sequence shown here is derived from an EMBL/GenBank/DDBJ whole genome shotgun (WGS) entry which is preliminary data.</text>
</comment>
<feature type="transmembrane region" description="Helical" evidence="9">
    <location>
        <begin position="270"/>
        <end position="292"/>
    </location>
</feature>
<feature type="transmembrane region" description="Helical" evidence="9">
    <location>
        <begin position="53"/>
        <end position="74"/>
    </location>
</feature>
<evidence type="ECO:0000256" key="4">
    <source>
        <dbReference type="ARBA" id="ARBA00022475"/>
    </source>
</evidence>